<sequence length="56" mass="6699">MLDTRRISLQNQHLFRTDKMFDLFFCYSSRCHNQKCRLNQMTGPVTSIISNEAKWS</sequence>
<dbReference type="EMBL" id="GBXM01065657">
    <property type="protein sequence ID" value="JAH42920.1"/>
    <property type="molecule type" value="Transcribed_RNA"/>
</dbReference>
<dbReference type="AlphaFoldDB" id="A0A0E9SQH5"/>
<proteinExistence type="predicted"/>
<evidence type="ECO:0000313" key="1">
    <source>
        <dbReference type="EMBL" id="JAH42920.1"/>
    </source>
</evidence>
<reference evidence="1" key="1">
    <citation type="submission" date="2014-11" db="EMBL/GenBank/DDBJ databases">
        <authorList>
            <person name="Amaro Gonzalez C."/>
        </authorList>
    </citation>
    <scope>NUCLEOTIDE SEQUENCE</scope>
</reference>
<accession>A0A0E9SQH5</accession>
<organism evidence="1">
    <name type="scientific">Anguilla anguilla</name>
    <name type="common">European freshwater eel</name>
    <name type="synonym">Muraena anguilla</name>
    <dbReference type="NCBI Taxonomy" id="7936"/>
    <lineage>
        <taxon>Eukaryota</taxon>
        <taxon>Metazoa</taxon>
        <taxon>Chordata</taxon>
        <taxon>Craniata</taxon>
        <taxon>Vertebrata</taxon>
        <taxon>Euteleostomi</taxon>
        <taxon>Actinopterygii</taxon>
        <taxon>Neopterygii</taxon>
        <taxon>Teleostei</taxon>
        <taxon>Anguilliformes</taxon>
        <taxon>Anguillidae</taxon>
        <taxon>Anguilla</taxon>
    </lineage>
</organism>
<protein>
    <submittedName>
        <fullName evidence="1">Uncharacterized protein</fullName>
    </submittedName>
</protein>
<reference evidence="1" key="2">
    <citation type="journal article" date="2015" name="Fish Shellfish Immunol.">
        <title>Early steps in the European eel (Anguilla anguilla)-Vibrio vulnificus interaction in the gills: Role of the RtxA13 toxin.</title>
        <authorList>
            <person name="Callol A."/>
            <person name="Pajuelo D."/>
            <person name="Ebbesson L."/>
            <person name="Teles M."/>
            <person name="MacKenzie S."/>
            <person name="Amaro C."/>
        </authorList>
    </citation>
    <scope>NUCLEOTIDE SEQUENCE</scope>
</reference>
<name>A0A0E9SQH5_ANGAN</name>